<evidence type="ECO:0000256" key="2">
    <source>
        <dbReference type="SAM" id="Phobius"/>
    </source>
</evidence>
<name>A0ABV2LX84_9FIRM</name>
<dbReference type="InterPro" id="IPR032774">
    <property type="entry name" value="WG_beta_rep"/>
</dbReference>
<feature type="domain" description="Zinc-ribbon" evidence="3">
    <location>
        <begin position="2"/>
        <end position="24"/>
    </location>
</feature>
<proteinExistence type="predicted"/>
<dbReference type="PANTHER" id="PTHR37841:SF1">
    <property type="entry name" value="DUF3298 DOMAIN-CONTAINING PROTEIN"/>
    <property type="match status" value="1"/>
</dbReference>
<reference evidence="4 5" key="1">
    <citation type="submission" date="2024-06" db="EMBL/GenBank/DDBJ databases">
        <title>Genomic Encyclopedia of Type Strains, Phase IV (KMG-IV): sequencing the most valuable type-strain genomes for metagenomic binning, comparative biology and taxonomic classification.</title>
        <authorList>
            <person name="Goeker M."/>
        </authorList>
    </citation>
    <scope>NUCLEOTIDE SEQUENCE [LARGE SCALE GENOMIC DNA]</scope>
    <source>
        <strain evidence="4 5">DSM 29492</strain>
    </source>
</reference>
<sequence length="848" mass="95235">MYCKYCGKKLEDGVSFCTGCGKPVQGQPGNKKQEQSEKKHYPKKKKTTKKAAGVLVTAAVVLAVVGAGGVYKIYTEKSGTDRLGDSMSAEAKRTEALADAEARAKDEWAAKVMAEEEAKEKEESKENTAAEEDTWTDPETGLTIIKGGHTGKKVGYVNENGEEVIPPIYDMVSEPGENGLIRAEQLVPTAFSENNIIPTFFYNEKGEKVYDYVRRFGEHQSTAVREGTEYFIVDSQGNRISENSYTYIGDADIYGNFIVTQGGDLGLVNEEGKEIIEPQDVRIIPIDRLYTDKDGVYLVMGDGSSLIITEQGEIPVSWQKGQIENVSIGQQRYKINLENGMTEIRDFSGNVIVSQEYGSVILYPNGCMQKSDSSAVYDPNGQEILPRENEKGYLQTVNCFSSDGIGAGIVYTRGADEYRSKQGMITLDGKIELPCVYDQIFYVPDKQIIVYSKEKMVGAMNLECEILWEQAYDYAYVFNAKDKKNTEDLLLVKRGENYGLVDMITGKVMLECQYSMISKDSQIQESWFCSRDGKYGFWNQKDGKYTEIPNNDNYTIDGFHMGSGGEAIDVYGYELGDFLRVRDGMTTGIIDRQGNRIIDLIYTEIYYDEYEEIFLVRTENESGIYDKSGEIIVPLDVYEDLEWCSEAIFARPEGENARILDYEGNTVISQEACPENFWELGYITTYEDGECRLYTMADGEFQKLDYAWIAPDERDGIICVQNEDAEYGYINADGEEIIPCSFTSAYCFWNGLAVVMDEEGEWGAMNLQGDMLIDCDYENIDSSYAPNVLKVEEDGYWGVLDLGGERIIDSDYEDISMGSMGTMTAIGSYEGERDIYDYSGNLLGTYSY</sequence>
<dbReference type="InterPro" id="IPR026870">
    <property type="entry name" value="Zinc_ribbon_dom"/>
</dbReference>
<dbReference type="EMBL" id="JBEPMJ010000001">
    <property type="protein sequence ID" value="MET3748825.1"/>
    <property type="molecule type" value="Genomic_DNA"/>
</dbReference>
<evidence type="ECO:0000259" key="3">
    <source>
        <dbReference type="Pfam" id="PF13240"/>
    </source>
</evidence>
<gene>
    <name evidence="4" type="ORF">ABID24_000041</name>
</gene>
<dbReference type="Proteomes" id="UP001549106">
    <property type="component" value="Unassembled WGS sequence"/>
</dbReference>
<protein>
    <submittedName>
        <fullName evidence="4">Nucleic acid-binding Zn-ribbon protein</fullName>
    </submittedName>
</protein>
<organism evidence="4 5">
    <name type="scientific">Blautia caecimuris</name>
    <dbReference type="NCBI Taxonomy" id="1796615"/>
    <lineage>
        <taxon>Bacteria</taxon>
        <taxon>Bacillati</taxon>
        <taxon>Bacillota</taxon>
        <taxon>Clostridia</taxon>
        <taxon>Lachnospirales</taxon>
        <taxon>Lachnospiraceae</taxon>
        <taxon>Blautia</taxon>
    </lineage>
</organism>
<feature type="region of interest" description="Disordered" evidence="1">
    <location>
        <begin position="23"/>
        <end position="47"/>
    </location>
</feature>
<keyword evidence="2" id="KW-0812">Transmembrane</keyword>
<comment type="caution">
    <text evidence="4">The sequence shown here is derived from an EMBL/GenBank/DDBJ whole genome shotgun (WGS) entry which is preliminary data.</text>
</comment>
<feature type="region of interest" description="Disordered" evidence="1">
    <location>
        <begin position="115"/>
        <end position="144"/>
    </location>
</feature>
<dbReference type="Pfam" id="PF13240">
    <property type="entry name" value="Zn_Ribbon_1"/>
    <property type="match status" value="1"/>
</dbReference>
<evidence type="ECO:0000256" key="1">
    <source>
        <dbReference type="SAM" id="MobiDB-lite"/>
    </source>
</evidence>
<dbReference type="RefSeq" id="WP_257463660.1">
    <property type="nucleotide sequence ID" value="NZ_JANJZT010000001.1"/>
</dbReference>
<keyword evidence="5" id="KW-1185">Reference proteome</keyword>
<dbReference type="PANTHER" id="PTHR37841">
    <property type="entry name" value="GLR2918 PROTEIN"/>
    <property type="match status" value="1"/>
</dbReference>
<keyword evidence="2" id="KW-0472">Membrane</keyword>
<feature type="transmembrane region" description="Helical" evidence="2">
    <location>
        <begin position="51"/>
        <end position="74"/>
    </location>
</feature>
<keyword evidence="2" id="KW-1133">Transmembrane helix</keyword>
<evidence type="ECO:0000313" key="5">
    <source>
        <dbReference type="Proteomes" id="UP001549106"/>
    </source>
</evidence>
<evidence type="ECO:0000313" key="4">
    <source>
        <dbReference type="EMBL" id="MET3748825.1"/>
    </source>
</evidence>
<dbReference type="Pfam" id="PF14903">
    <property type="entry name" value="WG_beta_rep"/>
    <property type="match status" value="4"/>
</dbReference>
<feature type="compositionally biased region" description="Basic and acidic residues" evidence="1">
    <location>
        <begin position="115"/>
        <end position="128"/>
    </location>
</feature>
<accession>A0ABV2LX84</accession>